<dbReference type="RefSeq" id="XP_033539068.1">
    <property type="nucleotide sequence ID" value="XM_033674260.1"/>
</dbReference>
<dbReference type="EMBL" id="ML975149">
    <property type="protein sequence ID" value="KAF1817437.1"/>
    <property type="molecule type" value="Genomic_DNA"/>
</dbReference>
<protein>
    <submittedName>
        <fullName evidence="2 4">Uncharacterized protein</fullName>
    </submittedName>
</protein>
<gene>
    <name evidence="2 4" type="ORF">P152DRAFT_19187</name>
</gene>
<feature type="region of interest" description="Disordered" evidence="1">
    <location>
        <begin position="427"/>
        <end position="456"/>
    </location>
</feature>
<evidence type="ECO:0000313" key="2">
    <source>
        <dbReference type="EMBL" id="KAF1817437.1"/>
    </source>
</evidence>
<dbReference type="AlphaFoldDB" id="A0A6G1GH59"/>
<feature type="compositionally biased region" description="Basic and acidic residues" evidence="1">
    <location>
        <begin position="551"/>
        <end position="579"/>
    </location>
</feature>
<evidence type="ECO:0000313" key="3">
    <source>
        <dbReference type="Proteomes" id="UP000504638"/>
    </source>
</evidence>
<dbReference type="Proteomes" id="UP000504638">
    <property type="component" value="Unplaced"/>
</dbReference>
<feature type="region of interest" description="Disordered" evidence="1">
    <location>
        <begin position="522"/>
        <end position="609"/>
    </location>
</feature>
<feature type="region of interest" description="Disordered" evidence="1">
    <location>
        <begin position="89"/>
        <end position="126"/>
    </location>
</feature>
<feature type="compositionally biased region" description="Basic and acidic residues" evidence="1">
    <location>
        <begin position="170"/>
        <end position="182"/>
    </location>
</feature>
<feature type="compositionally biased region" description="Basic and acidic residues" evidence="1">
    <location>
        <begin position="347"/>
        <end position="358"/>
    </location>
</feature>
<feature type="region of interest" description="Disordered" evidence="1">
    <location>
        <begin position="329"/>
        <end position="361"/>
    </location>
</feature>
<reference evidence="2 4" key="1">
    <citation type="submission" date="2020-01" db="EMBL/GenBank/DDBJ databases">
        <authorList>
            <consortium name="DOE Joint Genome Institute"/>
            <person name="Haridas S."/>
            <person name="Albert R."/>
            <person name="Binder M."/>
            <person name="Bloem J."/>
            <person name="Labutti K."/>
            <person name="Salamov A."/>
            <person name="Andreopoulos B."/>
            <person name="Baker S.E."/>
            <person name="Barry K."/>
            <person name="Bills G."/>
            <person name="Bluhm B.H."/>
            <person name="Cannon C."/>
            <person name="Castanera R."/>
            <person name="Culley D.E."/>
            <person name="Daum C."/>
            <person name="Ezra D."/>
            <person name="Gonzalez J.B."/>
            <person name="Henrissat B."/>
            <person name="Kuo A."/>
            <person name="Liang C."/>
            <person name="Lipzen A."/>
            <person name="Lutzoni F."/>
            <person name="Magnuson J."/>
            <person name="Mondo S."/>
            <person name="Nolan M."/>
            <person name="Ohm R."/>
            <person name="Pangilinan J."/>
            <person name="Park H.-J."/>
            <person name="Ramirez L."/>
            <person name="Alfaro M."/>
            <person name="Sun H."/>
            <person name="Tritt A."/>
            <person name="Yoshinaga Y."/>
            <person name="Zwiers L.-H."/>
            <person name="Turgeon B.G."/>
            <person name="Goodwin S.B."/>
            <person name="Spatafora J.W."/>
            <person name="Crous P.W."/>
            <person name="Grigoriev I.V."/>
        </authorList>
    </citation>
    <scope>NUCLEOTIDE SEQUENCE</scope>
    <source>
        <strain evidence="2 4">CBS 781.70</strain>
    </source>
</reference>
<feature type="region of interest" description="Disordered" evidence="1">
    <location>
        <begin position="165"/>
        <end position="242"/>
    </location>
</feature>
<feature type="compositionally biased region" description="Basic and acidic residues" evidence="1">
    <location>
        <begin position="197"/>
        <end position="208"/>
    </location>
</feature>
<evidence type="ECO:0000313" key="4">
    <source>
        <dbReference type="RefSeq" id="XP_033539068.1"/>
    </source>
</evidence>
<dbReference type="GeneID" id="54414830"/>
<keyword evidence="3" id="KW-1185">Reference proteome</keyword>
<feature type="compositionally biased region" description="Polar residues" evidence="1">
    <location>
        <begin position="438"/>
        <end position="452"/>
    </location>
</feature>
<dbReference type="OrthoDB" id="5430111at2759"/>
<evidence type="ECO:0000256" key="1">
    <source>
        <dbReference type="SAM" id="MobiDB-lite"/>
    </source>
</evidence>
<sequence>MSGRRRLVAVVIHQSPVDPTEYSEPRSWIKARSTMTKAKHGSILRGLDSHNVITKPRSRGPAPLYSTKFHPMDTVLRPSQARKRGFTTAFEEKDDKTDGTYQPNQPSTPPKRRMLSKRAKDSDSRARYTFSREVMEILDNEDKVIPDSEDSGVDDETSQVVPNRFPRNHVIPDESKHSDMERSSIATSEDITIEVIPDSKDESERSDMEQSSVASAEAITKEAIPDSEEDIGYGGESENDGSDIIVHSKHTVVTGTPTAPVSEKCAASNAIPKSDTPIFEDSDMNSDMWWETRTEDLHHSGPSSFSDNDGNNIKMPSKLQVMPRKEYNGVSPVANPKTITNSIMSDHAGEEDRDDEPKGCNTREPTVYQLFTSQDGSWLSTPRNSRTLPKFMDSDNRVYEMVDTLADEMGLSGEQNMHWSGQTYQNDDSVETLRGDDPQQQFATLPSTPTNSSRKRVSFADTDAILESSPHVHDTVDIASSALMEVRYIEDLQATMSAADATSGSHPLPPVPITSPEMRSILQYDPPQHSNGHTNSDDDETDSVTGDEAGEEGRHDDGPIEPGDKLQEYHQQRRDKYRSPEPYAPSHPSSLPSVGQRKGSFKMGWTTVN</sequence>
<feature type="compositionally biased region" description="Acidic residues" evidence="1">
    <location>
        <begin position="225"/>
        <end position="241"/>
    </location>
</feature>
<accession>A0A6G1GH59</accession>
<name>A0A6G1GH59_9PEZI</name>
<proteinExistence type="predicted"/>
<reference evidence="4" key="2">
    <citation type="submission" date="2020-04" db="EMBL/GenBank/DDBJ databases">
        <authorList>
            <consortium name="NCBI Genome Project"/>
        </authorList>
    </citation>
    <scope>NUCLEOTIDE SEQUENCE</scope>
    <source>
        <strain evidence="4">CBS 781.70</strain>
    </source>
</reference>
<reference evidence="4" key="3">
    <citation type="submission" date="2025-04" db="UniProtKB">
        <authorList>
            <consortium name="RefSeq"/>
        </authorList>
    </citation>
    <scope>IDENTIFICATION</scope>
    <source>
        <strain evidence="4">CBS 781.70</strain>
    </source>
</reference>
<organism evidence="2">
    <name type="scientific">Eremomyces bilateralis CBS 781.70</name>
    <dbReference type="NCBI Taxonomy" id="1392243"/>
    <lineage>
        <taxon>Eukaryota</taxon>
        <taxon>Fungi</taxon>
        <taxon>Dikarya</taxon>
        <taxon>Ascomycota</taxon>
        <taxon>Pezizomycotina</taxon>
        <taxon>Dothideomycetes</taxon>
        <taxon>Dothideomycetes incertae sedis</taxon>
        <taxon>Eremomycetales</taxon>
        <taxon>Eremomycetaceae</taxon>
        <taxon>Eremomyces</taxon>
    </lineage>
</organism>